<evidence type="ECO:0000313" key="14">
    <source>
        <dbReference type="EMBL" id="REK77498.1"/>
    </source>
</evidence>
<comment type="caution">
    <text evidence="14">The sequence shown here is derived from an EMBL/GenBank/DDBJ whole genome shotgun (WGS) entry which is preliminary data.</text>
</comment>
<keyword evidence="10" id="KW-0464">Manganese</keyword>
<evidence type="ECO:0000256" key="11">
    <source>
        <dbReference type="PIRSR" id="PIRSR005091-3"/>
    </source>
</evidence>
<evidence type="ECO:0000256" key="1">
    <source>
        <dbReference type="ARBA" id="ARBA00004651"/>
    </source>
</evidence>
<evidence type="ECO:0000256" key="2">
    <source>
        <dbReference type="ARBA" id="ARBA00004936"/>
    </source>
</evidence>
<feature type="active site" evidence="9">
    <location>
        <position position="341"/>
    </location>
</feature>
<keyword evidence="15" id="KW-1185">Reference proteome</keyword>
<evidence type="ECO:0000256" key="8">
    <source>
        <dbReference type="PIRNR" id="PIRNR005091"/>
    </source>
</evidence>
<evidence type="ECO:0000256" key="9">
    <source>
        <dbReference type="PIRSR" id="PIRSR005091-1"/>
    </source>
</evidence>
<feature type="transmembrane region" description="Helical" evidence="12">
    <location>
        <begin position="185"/>
        <end position="204"/>
    </location>
</feature>
<evidence type="ECO:0000256" key="3">
    <source>
        <dbReference type="ARBA" id="ARBA00009983"/>
    </source>
</evidence>
<proteinExistence type="inferred from homology"/>
<dbReference type="GO" id="GO:0005886">
    <property type="term" value="C:plasma membrane"/>
    <property type="evidence" value="ECO:0007669"/>
    <property type="project" value="UniProtKB-SubCell"/>
</dbReference>
<evidence type="ECO:0000313" key="15">
    <source>
        <dbReference type="Proteomes" id="UP000261905"/>
    </source>
</evidence>
<evidence type="ECO:0000256" key="7">
    <source>
        <dbReference type="ARBA" id="ARBA00023136"/>
    </source>
</evidence>
<feature type="binding site" evidence="11">
    <location>
        <position position="514"/>
    </location>
    <ligand>
        <name>Mn(2+)</name>
        <dbReference type="ChEBI" id="CHEBI:29035"/>
    </ligand>
</feature>
<feature type="transmembrane region" description="Helical" evidence="12">
    <location>
        <begin position="147"/>
        <end position="165"/>
    </location>
</feature>
<dbReference type="OrthoDB" id="5901192at2"/>
<evidence type="ECO:0000256" key="6">
    <source>
        <dbReference type="ARBA" id="ARBA00022989"/>
    </source>
</evidence>
<comment type="pathway">
    <text evidence="2">Cell wall biogenesis; lipoteichoic acid biosynthesis.</text>
</comment>
<feature type="transmembrane region" description="Helical" evidence="12">
    <location>
        <begin position="91"/>
        <end position="113"/>
    </location>
</feature>
<name>A0A371PMU9_9BACL</name>
<feature type="transmembrane region" description="Helical" evidence="12">
    <location>
        <begin position="33"/>
        <end position="51"/>
    </location>
</feature>
<organism evidence="14 15">
    <name type="scientific">Paenibacillus paeoniae</name>
    <dbReference type="NCBI Taxonomy" id="2292705"/>
    <lineage>
        <taxon>Bacteria</taxon>
        <taxon>Bacillati</taxon>
        <taxon>Bacillota</taxon>
        <taxon>Bacilli</taxon>
        <taxon>Bacillales</taxon>
        <taxon>Paenibacillaceae</taxon>
        <taxon>Paenibacillus</taxon>
    </lineage>
</organism>
<keyword evidence="4 8" id="KW-1003">Cell membrane</keyword>
<dbReference type="PIRSF" id="PIRSF005091">
    <property type="entry name" value="Mmb_sulf_HI1246"/>
    <property type="match status" value="1"/>
</dbReference>
<dbReference type="PANTHER" id="PTHR47371:SF3">
    <property type="entry name" value="PHOSPHOGLYCEROL TRANSFERASE I"/>
    <property type="match status" value="1"/>
</dbReference>
<feature type="binding site" evidence="11">
    <location>
        <position position="299"/>
    </location>
    <ligand>
        <name>Mn(2+)</name>
        <dbReference type="ChEBI" id="CHEBI:29035"/>
    </ligand>
</feature>
<comment type="subcellular location">
    <subcellularLocation>
        <location evidence="1">Cell membrane</location>
        <topology evidence="1">Multi-pass membrane protein</topology>
    </subcellularLocation>
</comment>
<feature type="binding site" evidence="10">
    <location>
        <position position="454"/>
    </location>
    <ligand>
        <name>substrate</name>
    </ligand>
</feature>
<dbReference type="PANTHER" id="PTHR47371">
    <property type="entry name" value="LIPOTEICHOIC ACID SYNTHASE"/>
    <property type="match status" value="1"/>
</dbReference>
<keyword evidence="6 12" id="KW-1133">Transmembrane helix</keyword>
<dbReference type="InterPro" id="IPR000917">
    <property type="entry name" value="Sulfatase_N"/>
</dbReference>
<dbReference type="RefSeq" id="WP_116045138.1">
    <property type="nucleotide sequence ID" value="NZ_QUBQ01000001.1"/>
</dbReference>
<dbReference type="Gene3D" id="3.30.1120.170">
    <property type="match status" value="1"/>
</dbReference>
<comment type="similarity">
    <text evidence="3 8">Belongs to the LTA synthase family.</text>
</comment>
<feature type="transmembrane region" description="Helical" evidence="12">
    <location>
        <begin position="67"/>
        <end position="84"/>
    </location>
</feature>
<dbReference type="EMBL" id="QUBQ01000001">
    <property type="protein sequence ID" value="REK77498.1"/>
    <property type="molecule type" value="Genomic_DNA"/>
</dbReference>
<dbReference type="InterPro" id="IPR050448">
    <property type="entry name" value="OpgB/LTA_synthase_biosynth"/>
</dbReference>
<feature type="binding site" evidence="11">
    <location>
        <position position="341"/>
    </location>
    <ligand>
        <name>Mn(2+)</name>
        <dbReference type="ChEBI" id="CHEBI:29035"/>
    </ligand>
</feature>
<evidence type="ECO:0000259" key="13">
    <source>
        <dbReference type="Pfam" id="PF00884"/>
    </source>
</evidence>
<dbReference type="AlphaFoldDB" id="A0A371PMU9"/>
<keyword evidence="7 8" id="KW-0472">Membrane</keyword>
<dbReference type="Gene3D" id="3.40.720.10">
    <property type="entry name" value="Alkaline Phosphatase, subunit A"/>
    <property type="match status" value="1"/>
</dbReference>
<keyword evidence="5 12" id="KW-0812">Transmembrane</keyword>
<dbReference type="CDD" id="cd16015">
    <property type="entry name" value="LTA_synthase"/>
    <property type="match status" value="1"/>
</dbReference>
<feature type="binding site" evidence="11">
    <location>
        <position position="513"/>
    </location>
    <ligand>
        <name>Mn(2+)</name>
        <dbReference type="ChEBI" id="CHEBI:29035"/>
    </ligand>
</feature>
<dbReference type="SUPFAM" id="SSF53649">
    <property type="entry name" value="Alkaline phosphatase-like"/>
    <property type="match status" value="1"/>
</dbReference>
<protein>
    <submittedName>
        <fullName evidence="14">LTA synthase family protein</fullName>
    </submittedName>
</protein>
<evidence type="ECO:0000256" key="4">
    <source>
        <dbReference type="ARBA" id="ARBA00022475"/>
    </source>
</evidence>
<dbReference type="Proteomes" id="UP000261905">
    <property type="component" value="Unassembled WGS sequence"/>
</dbReference>
<accession>A0A371PMU9</accession>
<dbReference type="InterPro" id="IPR012160">
    <property type="entry name" value="LtaS-like"/>
</dbReference>
<dbReference type="InterPro" id="IPR017850">
    <property type="entry name" value="Alkaline_phosphatase_core_sf"/>
</dbReference>
<dbReference type="GO" id="GO:0046872">
    <property type="term" value="F:metal ion binding"/>
    <property type="evidence" value="ECO:0007669"/>
    <property type="project" value="UniProtKB-KW"/>
</dbReference>
<reference evidence="14 15" key="1">
    <citation type="submission" date="2018-08" db="EMBL/GenBank/DDBJ databases">
        <title>Paenibacillus sp. M4BSY-1, whole genome shotgun sequence.</title>
        <authorList>
            <person name="Tuo L."/>
        </authorList>
    </citation>
    <scope>NUCLEOTIDE SEQUENCE [LARGE SCALE GENOMIC DNA]</scope>
    <source>
        <strain evidence="14 15">M4BSY-1</strain>
    </source>
</reference>
<keyword evidence="10" id="KW-0479">Metal-binding</keyword>
<feature type="domain" description="Sulfatase N-terminal" evidence="13">
    <location>
        <begin position="291"/>
        <end position="577"/>
    </location>
</feature>
<sequence length="682" mass="77038">MNHLPAESSGPIVNPSWFRRALGLSLRILDRSVALDFIFFAAAMLLKLYWFNKLLSVAYMDMTKTDAIIETGAILLASFWTLLLPTRGRLIALIALNLILSFILYADVIYYRYFQDLITVPVLMQLGQVESLGGSIHTLMKLEDFRLLWDAVIIIPYAVYVLWRGRADLKAKAASNTGTVRLRKISIRIGCTIAAFMLGFSLFFTNLNHATDTWAKGLFEKNWWNLSIYNVAGALGFHGYDIYRYAKINWLDVEPVSAEHRSDTQRFMENRAAARSELERTDALFGAYEGSNVLMVQVESLQTFMLGQSIGGKEITPVLNQLLKESAYFSTFYHQTAQGRTSDADFAVNCSLQPMKSGSVFIQYASHEFGCLPTQLKSEGYSTNVFHPYQGGFWNRNVMYKNMKYDQFYSMKHYELDERLGWSLGDKSFYRQSMDVIASLPQPFHSFLISLTSHHPYKLPAAEKLLDTEELTDTIMGDYLQVIHYADAALGELIDRMKAEGLWDNTIFVLYGDHDNSIQNWDLYPRFMKDTTNAAEREQVIKSVPMLIHLPDGAHAGTYNKASGQLDMTPTIMYLLGLSTSEPKWLGAPLLTEQREETRLVTQRNGSWTDGHRYYIPSADGLSANGKCYAVDTGELLASDACMPMTDWADAELTMSDRIVMGNLLRTFKNNGAVEAVGKTAS</sequence>
<evidence type="ECO:0000256" key="12">
    <source>
        <dbReference type="SAM" id="Phobius"/>
    </source>
</evidence>
<evidence type="ECO:0000256" key="5">
    <source>
        <dbReference type="ARBA" id="ARBA00022692"/>
    </source>
</evidence>
<gene>
    <name evidence="14" type="ORF">DX130_11025</name>
</gene>
<evidence type="ECO:0000256" key="10">
    <source>
        <dbReference type="PIRSR" id="PIRSR005091-2"/>
    </source>
</evidence>
<dbReference type="Pfam" id="PF00884">
    <property type="entry name" value="Sulfatase"/>
    <property type="match status" value="1"/>
</dbReference>